<sequence length="164" mass="18477">MTRYLYIVRHATAEDSISFFKDFERELSAYGKSEATRMGRFLHTKGLVPDLLISSSAPRAFQTAQLLGEQLGYSKDKIQSTRDLYDGGPRSYINTVNRVPENCTHLMIIGHNPDASYFSDYLANTDIDSMVKGGVITIAFENLQWNEVSAETGKFISYDTPPNF</sequence>
<proteinExistence type="predicted"/>
<dbReference type="PANTHER" id="PTHR20935:SF1">
    <property type="entry name" value="SLL1549 PROTEIN"/>
    <property type="match status" value="1"/>
</dbReference>
<dbReference type="Proteomes" id="UP000541352">
    <property type="component" value="Unassembled WGS sequence"/>
</dbReference>
<comment type="caution">
    <text evidence="2">The sequence shown here is derived from an EMBL/GenBank/DDBJ whole genome shotgun (WGS) entry which is preliminary data.</text>
</comment>
<evidence type="ECO:0000313" key="3">
    <source>
        <dbReference type="Proteomes" id="UP000541352"/>
    </source>
</evidence>
<dbReference type="InterPro" id="IPR051021">
    <property type="entry name" value="Mito_Ser/Thr_phosphatase"/>
</dbReference>
<dbReference type="Pfam" id="PF00300">
    <property type="entry name" value="His_Phos_1"/>
    <property type="match status" value="1"/>
</dbReference>
<name>A0A7W5ZQ58_9BACT</name>
<keyword evidence="1 2" id="KW-0378">Hydrolase</keyword>
<evidence type="ECO:0000256" key="1">
    <source>
        <dbReference type="ARBA" id="ARBA00022801"/>
    </source>
</evidence>
<dbReference type="EC" id="3.1.3.-" evidence="2"/>
<accession>A0A7W5ZQ58</accession>
<keyword evidence="3" id="KW-1185">Reference proteome</keyword>
<dbReference type="Gene3D" id="3.40.50.1240">
    <property type="entry name" value="Phosphoglycerate mutase-like"/>
    <property type="match status" value="1"/>
</dbReference>
<evidence type="ECO:0000313" key="2">
    <source>
        <dbReference type="EMBL" id="MBB3841593.1"/>
    </source>
</evidence>
<dbReference type="PANTHER" id="PTHR20935">
    <property type="entry name" value="PHOSPHOGLYCERATE MUTASE-RELATED"/>
    <property type="match status" value="1"/>
</dbReference>
<organism evidence="2 3">
    <name type="scientific">Runella defluvii</name>
    <dbReference type="NCBI Taxonomy" id="370973"/>
    <lineage>
        <taxon>Bacteria</taxon>
        <taxon>Pseudomonadati</taxon>
        <taxon>Bacteroidota</taxon>
        <taxon>Cytophagia</taxon>
        <taxon>Cytophagales</taxon>
        <taxon>Spirosomataceae</taxon>
        <taxon>Runella</taxon>
    </lineage>
</organism>
<dbReference type="RefSeq" id="WP_183979358.1">
    <property type="nucleotide sequence ID" value="NZ_JACIBY010000018.1"/>
</dbReference>
<dbReference type="EMBL" id="JACIBY010000018">
    <property type="protein sequence ID" value="MBB3841593.1"/>
    <property type="molecule type" value="Genomic_DNA"/>
</dbReference>
<dbReference type="InterPro" id="IPR013078">
    <property type="entry name" value="His_Pase_superF_clade-1"/>
</dbReference>
<gene>
    <name evidence="2" type="ORF">FHS57_005621</name>
</gene>
<dbReference type="SUPFAM" id="SSF53254">
    <property type="entry name" value="Phosphoglycerate mutase-like"/>
    <property type="match status" value="1"/>
</dbReference>
<protein>
    <submittedName>
        <fullName evidence="2">Phosphohistidine phosphatase</fullName>
        <ecNumber evidence="2">3.1.3.-</ecNumber>
    </submittedName>
</protein>
<dbReference type="InterPro" id="IPR029033">
    <property type="entry name" value="His_PPase_superfam"/>
</dbReference>
<dbReference type="AlphaFoldDB" id="A0A7W5ZQ58"/>
<reference evidence="2 3" key="1">
    <citation type="submission" date="2020-08" db="EMBL/GenBank/DDBJ databases">
        <title>Genomic Encyclopedia of Type Strains, Phase IV (KMG-IV): sequencing the most valuable type-strain genomes for metagenomic binning, comparative biology and taxonomic classification.</title>
        <authorList>
            <person name="Goeker M."/>
        </authorList>
    </citation>
    <scope>NUCLEOTIDE SEQUENCE [LARGE SCALE GENOMIC DNA]</scope>
    <source>
        <strain evidence="2 3">DSM 17976</strain>
    </source>
</reference>
<dbReference type="GO" id="GO:0016787">
    <property type="term" value="F:hydrolase activity"/>
    <property type="evidence" value="ECO:0007669"/>
    <property type="project" value="UniProtKB-KW"/>
</dbReference>